<dbReference type="GO" id="GO:0000902">
    <property type="term" value="P:cell morphogenesis"/>
    <property type="evidence" value="ECO:0007669"/>
    <property type="project" value="TreeGrafter"/>
</dbReference>
<feature type="region of interest" description="Disordered" evidence="2">
    <location>
        <begin position="1"/>
        <end position="25"/>
    </location>
</feature>
<evidence type="ECO:0000313" key="3">
    <source>
        <dbReference type="EMBL" id="QDZ19165.1"/>
    </source>
</evidence>
<dbReference type="STRING" id="1764295.A0A5B8MHN5"/>
<dbReference type="Pfam" id="PF09735">
    <property type="entry name" value="Nckap1"/>
    <property type="match status" value="1"/>
</dbReference>
<dbReference type="PANTHER" id="PTHR12093:SF10">
    <property type="entry name" value="MEMBRANE-ASSOCIATED PROTEIN HEM"/>
    <property type="match status" value="1"/>
</dbReference>
<protein>
    <submittedName>
        <fullName evidence="3">Uncharacterized protein</fullName>
    </submittedName>
</protein>
<evidence type="ECO:0000256" key="1">
    <source>
        <dbReference type="ARBA" id="ARBA00037947"/>
    </source>
</evidence>
<dbReference type="GO" id="GO:0031209">
    <property type="term" value="C:SCAR complex"/>
    <property type="evidence" value="ECO:0007669"/>
    <property type="project" value="TreeGrafter"/>
</dbReference>
<comment type="similarity">
    <text evidence="1">Belongs to the HEM-1/HEM-2 family.</text>
</comment>
<dbReference type="InterPro" id="IPR019137">
    <property type="entry name" value="Nck-associated_protein-1"/>
</dbReference>
<reference evidence="3 4" key="1">
    <citation type="submission" date="2018-07" db="EMBL/GenBank/DDBJ databases">
        <title>The complete nuclear genome of the prasinophyte Chloropicon primus (CCMP1205).</title>
        <authorList>
            <person name="Pombert J.-F."/>
            <person name="Otis C."/>
            <person name="Turmel M."/>
            <person name="Lemieux C."/>
        </authorList>
    </citation>
    <scope>NUCLEOTIDE SEQUENCE [LARGE SCALE GENOMIC DNA]</scope>
    <source>
        <strain evidence="3 4">CCMP1205</strain>
    </source>
</reference>
<dbReference type="AlphaFoldDB" id="A0A5B8MHN5"/>
<gene>
    <name evidence="3" type="ORF">A3770_02p16830</name>
</gene>
<dbReference type="OrthoDB" id="2021180at2759"/>
<dbReference type="Proteomes" id="UP000316726">
    <property type="component" value="Chromosome 2"/>
</dbReference>
<keyword evidence="4" id="KW-1185">Reference proteome</keyword>
<dbReference type="GO" id="GO:0016477">
    <property type="term" value="P:cell migration"/>
    <property type="evidence" value="ECO:0007669"/>
    <property type="project" value="TreeGrafter"/>
</dbReference>
<dbReference type="PANTHER" id="PTHR12093">
    <property type="entry name" value="NCK-ASSOCIATED PROTEIN 1"/>
    <property type="match status" value="1"/>
</dbReference>
<sequence>MANLLGTVPEASENEAEVSNPLTSSVSGSSAIFIERMVILQDAAESLLCKLYELYTMQDYLATDFPKLSEILIKKFPEHPKEINLSKVDKNNLERVLDNVEGMLDSLQPWYYCLVDVMEYYSGVLSVLGEANALLRSADHSYCESLVKSFAQTATDAVRVQILLASTPRILIVQLYALAYFLDYRSKPISGFDSHEKPHEHDTLLVFLMRFDSVIPCLQQDFADYQLVVEKGIKNIFGPYCALSSSTDMLAGQEIFTSETKDSYSIGPLAGLSHQQICENLVRVEEYRDWTLWLSIACPMILTDDRVLDFLRIILNDTMLLPIFRDINLWIHAEILVHSYPKMKQILKQRKQPRQGHKTNLRSMVVGSFSQACADTAPKHVIRREFVLQLLTKCEMSLSYKSNSGFREANQCMAALALARSEVIWHMHHWRENVPQGLPTVLKLPHEEPLLKKCPPTHILKIIEAMKGLKDKLLSQEVEVVPEIVAQAKEKAAKLYNMLEKFDSGDFSVTAKSIRSVLEVGFPKEGEEGNLTAMRISWLRYLTLYPIVKLQAIDSLSTEKYGLPLLAEIQDLVNGTFLMDKLPRQVAKVNNMKVVYYFIDKFNDILEESILSNLDIDELLQSVLEVHGSFMNNNHARCHVIVDDDVAKPVQGLLDSISLQVKNILLQIEEEGYGTYEGGTDIIRVASVKGKAKSGKRKSIKQSSIFEILDKKIASPSLLGKYKMLLGLVRVLSDCKNFELSRYCIKPKGYLYAALKSALESFLARTVGTSEPYPDPSALFLKVSKFVNFLQSFQSATTVNIQRLVRDVIYQEIPSRTKFRMPILAPDSDRTSTTISEKYAAWVVSSVVHQKDSVYSSKLRTFSKGSFSAGKEAVHFSANEMKAFLKVFGLYGTLAFWNEIERSIADSLSTIHKELTSNQTFIAEVIFATSQRGELRSLTELEAKSFLLEATINAARTLGRCINFLDMLSHASHLAFGKNLSGLQDSLVHALETNAVEVLDRNLEFQQAHLLSYALGRRVEGCNPVVASIFQNMSISSKSFDLVEQLFASFLSHTCWKSIQYHPESGTLDQDMFSISLAFRHLSYVIGHCTPGVANDPDRQSVSERFEAFSDTAAPLVFGDEDAAGPKLLFLEHMLDDLYFTQSILERHFPSILIKSAKQKFLQA</sequence>
<dbReference type="GO" id="GO:0030866">
    <property type="term" value="P:cortical actin cytoskeleton organization"/>
    <property type="evidence" value="ECO:0007669"/>
    <property type="project" value="TreeGrafter"/>
</dbReference>
<dbReference type="EMBL" id="CP031035">
    <property type="protein sequence ID" value="QDZ19165.1"/>
    <property type="molecule type" value="Genomic_DNA"/>
</dbReference>
<evidence type="ECO:0000313" key="4">
    <source>
        <dbReference type="Proteomes" id="UP000316726"/>
    </source>
</evidence>
<evidence type="ECO:0000256" key="2">
    <source>
        <dbReference type="SAM" id="MobiDB-lite"/>
    </source>
</evidence>
<dbReference type="GO" id="GO:0030031">
    <property type="term" value="P:cell projection assembly"/>
    <property type="evidence" value="ECO:0007669"/>
    <property type="project" value="TreeGrafter"/>
</dbReference>
<accession>A0A5B8MHN5</accession>
<organism evidence="3 4">
    <name type="scientific">Chloropicon primus</name>
    <dbReference type="NCBI Taxonomy" id="1764295"/>
    <lineage>
        <taxon>Eukaryota</taxon>
        <taxon>Viridiplantae</taxon>
        <taxon>Chlorophyta</taxon>
        <taxon>Chloropicophyceae</taxon>
        <taxon>Chloropicales</taxon>
        <taxon>Chloropicaceae</taxon>
        <taxon>Chloropicon</taxon>
    </lineage>
</organism>
<name>A0A5B8MHN5_9CHLO</name>
<proteinExistence type="inferred from homology"/>